<dbReference type="Pfam" id="PF00005">
    <property type="entry name" value="ABC_tran"/>
    <property type="match status" value="1"/>
</dbReference>
<name>A0A5C6D5A3_9BACT</name>
<dbReference type="PANTHER" id="PTHR30572">
    <property type="entry name" value="MEMBRANE COMPONENT OF TRANSPORTER-RELATED"/>
    <property type="match status" value="1"/>
</dbReference>
<keyword evidence="3" id="KW-1003">Cell membrane</keyword>
<dbReference type="SMART" id="SM00382">
    <property type="entry name" value="AAA"/>
    <property type="match status" value="1"/>
</dbReference>
<feature type="transmembrane region" description="Helical" evidence="13">
    <location>
        <begin position="671"/>
        <end position="691"/>
    </location>
</feature>
<evidence type="ECO:0000256" key="12">
    <source>
        <dbReference type="ARBA" id="ARBA00038388"/>
    </source>
</evidence>
<dbReference type="InterPro" id="IPR027417">
    <property type="entry name" value="P-loop_NTPase"/>
</dbReference>
<protein>
    <submittedName>
        <fullName evidence="15">Macrolide export ATP-binding/permease protein MacB</fullName>
        <ecNumber evidence="15">3.6.3.-</ecNumber>
    </submittedName>
</protein>
<dbReference type="CDD" id="cd03255">
    <property type="entry name" value="ABC_MJ0796_LolCDE_FtsE"/>
    <property type="match status" value="1"/>
</dbReference>
<dbReference type="InterPro" id="IPR003439">
    <property type="entry name" value="ABC_transporter-like_ATP-bd"/>
</dbReference>
<dbReference type="Pfam" id="PF12704">
    <property type="entry name" value="MacB_PCD"/>
    <property type="match status" value="1"/>
</dbReference>
<dbReference type="SUPFAM" id="SSF52540">
    <property type="entry name" value="P-loop containing nucleoside triphosphate hydrolases"/>
    <property type="match status" value="1"/>
</dbReference>
<evidence type="ECO:0000256" key="1">
    <source>
        <dbReference type="ARBA" id="ARBA00004429"/>
    </source>
</evidence>
<dbReference type="EC" id="3.6.3.-" evidence="15"/>
<keyword evidence="4" id="KW-0997">Cell inner membrane</keyword>
<dbReference type="GO" id="GO:0098796">
    <property type="term" value="C:membrane protein complex"/>
    <property type="evidence" value="ECO:0007669"/>
    <property type="project" value="UniProtKB-ARBA"/>
</dbReference>
<dbReference type="GO" id="GO:0046677">
    <property type="term" value="P:response to antibiotic"/>
    <property type="evidence" value="ECO:0007669"/>
    <property type="project" value="UniProtKB-KW"/>
</dbReference>
<evidence type="ECO:0000313" key="16">
    <source>
        <dbReference type="Proteomes" id="UP000319143"/>
    </source>
</evidence>
<keyword evidence="16" id="KW-1185">Reference proteome</keyword>
<comment type="subcellular location">
    <subcellularLocation>
        <location evidence="1">Cell inner membrane</location>
        <topology evidence="1">Multi-pass membrane protein</topology>
    </subcellularLocation>
</comment>
<keyword evidence="8 13" id="KW-1133">Transmembrane helix</keyword>
<evidence type="ECO:0000256" key="8">
    <source>
        <dbReference type="ARBA" id="ARBA00022989"/>
    </source>
</evidence>
<dbReference type="AlphaFoldDB" id="A0A5C6D5A3"/>
<dbReference type="Gene3D" id="3.40.50.300">
    <property type="entry name" value="P-loop containing nucleotide triphosphate hydrolases"/>
    <property type="match status" value="1"/>
</dbReference>
<dbReference type="Pfam" id="PF02687">
    <property type="entry name" value="FtsX"/>
    <property type="match status" value="1"/>
</dbReference>
<dbReference type="PANTHER" id="PTHR30572:SF4">
    <property type="entry name" value="ABC TRANSPORTER PERMEASE YTRF"/>
    <property type="match status" value="1"/>
</dbReference>
<organism evidence="15 16">
    <name type="scientific">Novipirellula artificiosorum</name>
    <dbReference type="NCBI Taxonomy" id="2528016"/>
    <lineage>
        <taxon>Bacteria</taxon>
        <taxon>Pseudomonadati</taxon>
        <taxon>Planctomycetota</taxon>
        <taxon>Planctomycetia</taxon>
        <taxon>Pirellulales</taxon>
        <taxon>Pirellulaceae</taxon>
        <taxon>Novipirellula</taxon>
    </lineage>
</organism>
<feature type="transmembrane region" description="Helical" evidence="13">
    <location>
        <begin position="578"/>
        <end position="607"/>
    </location>
</feature>
<evidence type="ECO:0000256" key="7">
    <source>
        <dbReference type="ARBA" id="ARBA00022840"/>
    </source>
</evidence>
<comment type="similarity">
    <text evidence="12">Belongs to the ABC transporter superfamily. Macrolide exporter (TC 3.A.1.122) family.</text>
</comment>
<evidence type="ECO:0000256" key="6">
    <source>
        <dbReference type="ARBA" id="ARBA00022741"/>
    </source>
</evidence>
<keyword evidence="2" id="KW-0813">Transport</keyword>
<dbReference type="InterPro" id="IPR025857">
    <property type="entry name" value="MacB_PCD"/>
</dbReference>
<evidence type="ECO:0000313" key="15">
    <source>
        <dbReference type="EMBL" id="TWU31978.1"/>
    </source>
</evidence>
<dbReference type="InterPro" id="IPR017871">
    <property type="entry name" value="ABC_transporter-like_CS"/>
</dbReference>
<evidence type="ECO:0000256" key="4">
    <source>
        <dbReference type="ARBA" id="ARBA00022519"/>
    </source>
</evidence>
<sequence length="708" mass="76812">MTLSHCKGVANDSNETALQPGDPRLIELGDICKTYQVGDMPLPVLKGITLNINAGEFVALMGSSGSGKTTLMNLLGSLDRSTAGLYKFSEIDVSGLSSSELAVFRNRHVGFVFQNFNLLPRTSALDNVLLPTLYATDDRTQSERVAYAKHLLSIVGLAGRMDHAPNQLSGGERQRVAIARALINRPQLLLADEPTGNLDSKTEQEILELFRKLNLEHRITLIVVTHDAEVARSADRVVHMKDGVIANDHTHSVQTPIVNTKPASKEPLSLDSRATGQVLASILNAVTVSLAALRTNALRTALTMLGVIIGVASVVNVMELSSGSSRAIRDTVASMGANMLNVSSTYTPSSGRRRRYVPLTPDDVSLLLEQCPAVRLTAPIVHGQVQLVYGNRRCRPTFVLGSSPDYLRGRTWSEMDMGQLFSEEAVYDALKVCIIGQTVAKELFSDEYPIGKEIRANGVSLRVVGVLSAKGGDVIGNDQDDIMVAPWTTFKYRLNSSTSSVNRVAAFGDQMPKMQLASLRRSTRNEHLSQIYVQALSPEDVPEARQQIRQALSRRHDVDPDVFQIQDITEVSRVTKQVVAGLSALGLIIAGVSLLVGGVGIMNIMLVSVTERTREIGLRMAVGANRNAILRQFLIEATVLCLIGGLFGIVLGHVSSMTIGWMMGWPSEMSFWAPIIAVGVAATVGIVFGYYPARKASMLDPIDALRYE</sequence>
<gene>
    <name evidence="15" type="primary">macB_8</name>
    <name evidence="15" type="ORF">Poly41_58660</name>
</gene>
<dbReference type="EMBL" id="SJPV01000014">
    <property type="protein sequence ID" value="TWU31978.1"/>
    <property type="molecule type" value="Genomic_DNA"/>
</dbReference>
<dbReference type="RefSeq" id="WP_231615993.1">
    <property type="nucleotide sequence ID" value="NZ_SJPV01000014.1"/>
</dbReference>
<keyword evidence="10" id="KW-0046">Antibiotic resistance</keyword>
<dbReference type="InterPro" id="IPR003838">
    <property type="entry name" value="ABC3_permease_C"/>
</dbReference>
<dbReference type="GO" id="GO:0022857">
    <property type="term" value="F:transmembrane transporter activity"/>
    <property type="evidence" value="ECO:0007669"/>
    <property type="project" value="TreeGrafter"/>
</dbReference>
<dbReference type="GO" id="GO:0016887">
    <property type="term" value="F:ATP hydrolysis activity"/>
    <property type="evidence" value="ECO:0007669"/>
    <property type="project" value="InterPro"/>
</dbReference>
<dbReference type="InterPro" id="IPR017911">
    <property type="entry name" value="MacB-like_ATP-bd"/>
</dbReference>
<keyword evidence="7 15" id="KW-0067">ATP-binding</keyword>
<keyword evidence="15" id="KW-0378">Hydrolase</keyword>
<evidence type="ECO:0000256" key="9">
    <source>
        <dbReference type="ARBA" id="ARBA00023136"/>
    </source>
</evidence>
<dbReference type="InterPro" id="IPR050250">
    <property type="entry name" value="Macrolide_Exporter_MacB"/>
</dbReference>
<evidence type="ECO:0000259" key="14">
    <source>
        <dbReference type="PROSITE" id="PS50893"/>
    </source>
</evidence>
<evidence type="ECO:0000256" key="11">
    <source>
        <dbReference type="ARBA" id="ARBA00038076"/>
    </source>
</evidence>
<dbReference type="PROSITE" id="PS00211">
    <property type="entry name" value="ABC_TRANSPORTER_1"/>
    <property type="match status" value="1"/>
</dbReference>
<proteinExistence type="inferred from homology"/>
<comment type="similarity">
    <text evidence="11">Belongs to the ABC-4 integral membrane protein family.</text>
</comment>
<evidence type="ECO:0000256" key="5">
    <source>
        <dbReference type="ARBA" id="ARBA00022692"/>
    </source>
</evidence>
<feature type="transmembrane region" description="Helical" evidence="13">
    <location>
        <begin position="628"/>
        <end position="651"/>
    </location>
</feature>
<dbReference type="FunFam" id="3.40.50.300:FF:000032">
    <property type="entry name" value="Export ABC transporter ATP-binding protein"/>
    <property type="match status" value="1"/>
</dbReference>
<evidence type="ECO:0000256" key="3">
    <source>
        <dbReference type="ARBA" id="ARBA00022475"/>
    </source>
</evidence>
<reference evidence="15 16" key="1">
    <citation type="submission" date="2019-02" db="EMBL/GenBank/DDBJ databases">
        <title>Deep-cultivation of Planctomycetes and their phenomic and genomic characterization uncovers novel biology.</title>
        <authorList>
            <person name="Wiegand S."/>
            <person name="Jogler M."/>
            <person name="Boedeker C."/>
            <person name="Pinto D."/>
            <person name="Vollmers J."/>
            <person name="Rivas-Marin E."/>
            <person name="Kohn T."/>
            <person name="Peeters S.H."/>
            <person name="Heuer A."/>
            <person name="Rast P."/>
            <person name="Oberbeckmann S."/>
            <person name="Bunk B."/>
            <person name="Jeske O."/>
            <person name="Meyerdierks A."/>
            <person name="Storesund J.E."/>
            <person name="Kallscheuer N."/>
            <person name="Luecker S."/>
            <person name="Lage O.M."/>
            <person name="Pohl T."/>
            <person name="Merkel B.J."/>
            <person name="Hornburger P."/>
            <person name="Mueller R.-W."/>
            <person name="Bruemmer F."/>
            <person name="Labrenz M."/>
            <person name="Spormann A.M."/>
            <person name="Op Den Camp H."/>
            <person name="Overmann J."/>
            <person name="Amann R."/>
            <person name="Jetten M.S.M."/>
            <person name="Mascher T."/>
            <person name="Medema M.H."/>
            <person name="Devos D.P."/>
            <person name="Kaster A.-K."/>
            <person name="Ovreas L."/>
            <person name="Rohde M."/>
            <person name="Galperin M.Y."/>
            <person name="Jogler C."/>
        </authorList>
    </citation>
    <scope>NUCLEOTIDE SEQUENCE [LARGE SCALE GENOMIC DNA]</scope>
    <source>
        <strain evidence="15 16">Poly41</strain>
    </source>
</reference>
<keyword evidence="6" id="KW-0547">Nucleotide-binding</keyword>
<keyword evidence="9 13" id="KW-0472">Membrane</keyword>
<keyword evidence="5 13" id="KW-0812">Transmembrane</keyword>
<dbReference type="GO" id="GO:0005524">
    <property type="term" value="F:ATP binding"/>
    <property type="evidence" value="ECO:0007669"/>
    <property type="project" value="UniProtKB-KW"/>
</dbReference>
<accession>A0A5C6D5A3</accession>
<evidence type="ECO:0000256" key="13">
    <source>
        <dbReference type="SAM" id="Phobius"/>
    </source>
</evidence>
<evidence type="ECO:0000256" key="10">
    <source>
        <dbReference type="ARBA" id="ARBA00023251"/>
    </source>
</evidence>
<dbReference type="Proteomes" id="UP000319143">
    <property type="component" value="Unassembled WGS sequence"/>
</dbReference>
<dbReference type="InterPro" id="IPR003593">
    <property type="entry name" value="AAA+_ATPase"/>
</dbReference>
<evidence type="ECO:0000256" key="2">
    <source>
        <dbReference type="ARBA" id="ARBA00022448"/>
    </source>
</evidence>
<feature type="domain" description="ABC transporter" evidence="14">
    <location>
        <begin position="26"/>
        <end position="267"/>
    </location>
</feature>
<dbReference type="PROSITE" id="PS50893">
    <property type="entry name" value="ABC_TRANSPORTER_2"/>
    <property type="match status" value="1"/>
</dbReference>
<comment type="caution">
    <text evidence="15">The sequence shown here is derived from an EMBL/GenBank/DDBJ whole genome shotgun (WGS) entry which is preliminary data.</text>
</comment>
<dbReference type="GO" id="GO:0005886">
    <property type="term" value="C:plasma membrane"/>
    <property type="evidence" value="ECO:0007669"/>
    <property type="project" value="UniProtKB-SubCell"/>
</dbReference>